<keyword evidence="4" id="KW-0479">Metal-binding</keyword>
<comment type="similarity">
    <text evidence="1 4">Belongs to the cytochrome P450 family.</text>
</comment>
<keyword evidence="3 4" id="KW-0503">Monooxygenase</keyword>
<reference evidence="5 6" key="1">
    <citation type="submission" date="2019-12" db="EMBL/GenBank/DDBJ databases">
        <title>Whole-genome analyses of novel actinobacteria.</title>
        <authorList>
            <person name="Sahin N."/>
            <person name="Saygin H."/>
        </authorList>
    </citation>
    <scope>NUCLEOTIDE SEQUENCE [LARGE SCALE GENOMIC DNA]</scope>
    <source>
        <strain evidence="5 6">KC615</strain>
    </source>
</reference>
<gene>
    <name evidence="5" type="ORF">GSM42_17445</name>
</gene>
<keyword evidence="4" id="KW-0560">Oxidoreductase</keyword>
<accession>A0A6I4VUG8</accession>
<comment type="caution">
    <text evidence="5">The sequence shown here is derived from an EMBL/GenBank/DDBJ whole genome shotgun (WGS) entry which is preliminary data.</text>
</comment>
<organism evidence="5 6">
    <name type="scientific">Shimazuella alba</name>
    <dbReference type="NCBI Taxonomy" id="2690964"/>
    <lineage>
        <taxon>Bacteria</taxon>
        <taxon>Bacillati</taxon>
        <taxon>Bacillota</taxon>
        <taxon>Bacilli</taxon>
        <taxon>Bacillales</taxon>
        <taxon>Thermoactinomycetaceae</taxon>
        <taxon>Shimazuella</taxon>
    </lineage>
</organism>
<dbReference type="InterPro" id="IPR001128">
    <property type="entry name" value="Cyt_P450"/>
</dbReference>
<keyword evidence="6" id="KW-1185">Reference proteome</keyword>
<evidence type="ECO:0000313" key="5">
    <source>
        <dbReference type="EMBL" id="MXQ55469.1"/>
    </source>
</evidence>
<dbReference type="InterPro" id="IPR017972">
    <property type="entry name" value="Cyt_P450_CS"/>
</dbReference>
<dbReference type="PANTHER" id="PTHR46696">
    <property type="entry name" value="P450, PUTATIVE (EUROFUNG)-RELATED"/>
    <property type="match status" value="1"/>
</dbReference>
<dbReference type="GO" id="GO:0016705">
    <property type="term" value="F:oxidoreductase activity, acting on paired donors, with incorporation or reduction of molecular oxygen"/>
    <property type="evidence" value="ECO:0007669"/>
    <property type="project" value="InterPro"/>
</dbReference>
<sequence>MKPSDFPRDIRFRTAGDAFIENGVAHLRNYADIKRVMLDEEAKEFTQDTSYWAPQNQRIHISWYFLWATGKRKADGSVGRHDLLRSIIEPYFRTKPVKEMALQIENDSKVLIRKIIEKGTGHFDLANEYAYLLSLRTICSMVGLPYEREKWMRAQLEIFTQTPDLEQVKREPQEVEDYFREVIHYRQKKPGNEAIDILIEAWQNEKITEIELMGYMWGLFQAGTDTTGTNIINALSLFGEFGLLDEARANIHNEEWLRRAGEEVLRFGTPFAAGPSLAIKDVTLDSGLHIPAMTMVRLWFSAANRDEYINGGNPNATSPEIFDIHRWPNQHMTFGLGMHYCVGSQLAKLETKIALQTLLHYLPNLQFDQTKPFDRFAGIVDGVKEAHFTFDQQKAEKLLDQLL</sequence>
<evidence type="ECO:0000256" key="3">
    <source>
        <dbReference type="ARBA" id="ARBA00023033"/>
    </source>
</evidence>
<name>A0A6I4VUG8_9BACL</name>
<dbReference type="RefSeq" id="WP_160802818.1">
    <property type="nucleotide sequence ID" value="NZ_WUUL01000014.1"/>
</dbReference>
<dbReference type="Pfam" id="PF00067">
    <property type="entry name" value="p450"/>
    <property type="match status" value="1"/>
</dbReference>
<dbReference type="InterPro" id="IPR002397">
    <property type="entry name" value="Cyt_P450_B"/>
</dbReference>
<dbReference type="Proteomes" id="UP000430692">
    <property type="component" value="Unassembled WGS sequence"/>
</dbReference>
<proteinExistence type="inferred from homology"/>
<dbReference type="AlphaFoldDB" id="A0A6I4VUG8"/>
<evidence type="ECO:0000256" key="4">
    <source>
        <dbReference type="RuleBase" id="RU000461"/>
    </source>
</evidence>
<protein>
    <submittedName>
        <fullName evidence="5">Cytochrome P450</fullName>
    </submittedName>
</protein>
<dbReference type="EMBL" id="WUUL01000014">
    <property type="protein sequence ID" value="MXQ55469.1"/>
    <property type="molecule type" value="Genomic_DNA"/>
</dbReference>
<dbReference type="GO" id="GO:0005506">
    <property type="term" value="F:iron ion binding"/>
    <property type="evidence" value="ECO:0007669"/>
    <property type="project" value="InterPro"/>
</dbReference>
<keyword evidence="4" id="KW-0408">Iron</keyword>
<evidence type="ECO:0000256" key="1">
    <source>
        <dbReference type="ARBA" id="ARBA00010617"/>
    </source>
</evidence>
<dbReference type="GO" id="GO:0020037">
    <property type="term" value="F:heme binding"/>
    <property type="evidence" value="ECO:0007669"/>
    <property type="project" value="InterPro"/>
</dbReference>
<dbReference type="PRINTS" id="PR00359">
    <property type="entry name" value="BP450"/>
</dbReference>
<dbReference type="InterPro" id="IPR036396">
    <property type="entry name" value="Cyt_P450_sf"/>
</dbReference>
<dbReference type="GO" id="GO:0004497">
    <property type="term" value="F:monooxygenase activity"/>
    <property type="evidence" value="ECO:0007669"/>
    <property type="project" value="UniProtKB-KW"/>
</dbReference>
<dbReference type="PANTHER" id="PTHR46696:SF1">
    <property type="entry name" value="CYTOCHROME P450 YJIB-RELATED"/>
    <property type="match status" value="1"/>
</dbReference>
<evidence type="ECO:0000256" key="2">
    <source>
        <dbReference type="ARBA" id="ARBA00022617"/>
    </source>
</evidence>
<dbReference type="PROSITE" id="PS00086">
    <property type="entry name" value="CYTOCHROME_P450"/>
    <property type="match status" value="1"/>
</dbReference>
<dbReference type="SUPFAM" id="SSF48264">
    <property type="entry name" value="Cytochrome P450"/>
    <property type="match status" value="1"/>
</dbReference>
<dbReference type="Gene3D" id="1.10.630.10">
    <property type="entry name" value="Cytochrome P450"/>
    <property type="match status" value="1"/>
</dbReference>
<keyword evidence="2 4" id="KW-0349">Heme</keyword>
<evidence type="ECO:0000313" key="6">
    <source>
        <dbReference type="Proteomes" id="UP000430692"/>
    </source>
</evidence>